<evidence type="ECO:0000256" key="4">
    <source>
        <dbReference type="ARBA" id="ARBA00022989"/>
    </source>
</evidence>
<evidence type="ECO:0000313" key="7">
    <source>
        <dbReference type="EMBL" id="KAG1552272.1"/>
    </source>
</evidence>
<dbReference type="Proteomes" id="UP000717996">
    <property type="component" value="Unassembled WGS sequence"/>
</dbReference>
<accession>A0A9P6YNB5</accession>
<proteinExistence type="inferred from homology"/>
<evidence type="ECO:0000256" key="3">
    <source>
        <dbReference type="ARBA" id="ARBA00022692"/>
    </source>
</evidence>
<feature type="transmembrane region" description="Helical" evidence="6">
    <location>
        <begin position="49"/>
        <end position="67"/>
    </location>
</feature>
<comment type="subcellular location">
    <subcellularLocation>
        <location evidence="1">Membrane</location>
        <topology evidence="1">Multi-pass membrane protein</topology>
    </subcellularLocation>
</comment>
<dbReference type="OrthoDB" id="5581259at2759"/>
<evidence type="ECO:0000256" key="1">
    <source>
        <dbReference type="ARBA" id="ARBA00004141"/>
    </source>
</evidence>
<dbReference type="GO" id="GO:0005783">
    <property type="term" value="C:endoplasmic reticulum"/>
    <property type="evidence" value="ECO:0007669"/>
    <property type="project" value="TreeGrafter"/>
</dbReference>
<keyword evidence="4 6" id="KW-1133">Transmembrane helix</keyword>
<feature type="transmembrane region" description="Helical" evidence="6">
    <location>
        <begin position="21"/>
        <end position="43"/>
    </location>
</feature>
<feature type="transmembrane region" description="Helical" evidence="6">
    <location>
        <begin position="151"/>
        <end position="172"/>
    </location>
</feature>
<dbReference type="GO" id="GO:0016020">
    <property type="term" value="C:membrane"/>
    <property type="evidence" value="ECO:0007669"/>
    <property type="project" value="UniProtKB-SubCell"/>
</dbReference>
<evidence type="ECO:0000256" key="5">
    <source>
        <dbReference type="ARBA" id="ARBA00023136"/>
    </source>
</evidence>
<comment type="similarity">
    <text evidence="2">Belongs to the PER33/POM33 family.</text>
</comment>
<dbReference type="GO" id="GO:0061024">
    <property type="term" value="P:membrane organization"/>
    <property type="evidence" value="ECO:0007669"/>
    <property type="project" value="TreeGrafter"/>
</dbReference>
<keyword evidence="5 6" id="KW-0472">Membrane</keyword>
<evidence type="ECO:0000313" key="8">
    <source>
        <dbReference type="Proteomes" id="UP000717996"/>
    </source>
</evidence>
<dbReference type="AlphaFoldDB" id="A0A9P6YNB5"/>
<gene>
    <name evidence="7" type="ORF">G6F51_001337</name>
</gene>
<dbReference type="InterPro" id="IPR005344">
    <property type="entry name" value="TMEM33/Pom33"/>
</dbReference>
<dbReference type="PANTHER" id="PTHR12703">
    <property type="entry name" value="TRANSMEMBRANE PROTEIN 33"/>
    <property type="match status" value="1"/>
</dbReference>
<reference evidence="7" key="1">
    <citation type="journal article" date="2020" name="Microb. Genom.">
        <title>Genetic diversity of clinical and environmental Mucorales isolates obtained from an investigation of mucormycosis cases among solid organ transplant recipients.</title>
        <authorList>
            <person name="Nguyen M.H."/>
            <person name="Kaul D."/>
            <person name="Muto C."/>
            <person name="Cheng S.J."/>
            <person name="Richter R.A."/>
            <person name="Bruno V.M."/>
            <person name="Liu G."/>
            <person name="Beyhan S."/>
            <person name="Sundermann A.J."/>
            <person name="Mounaud S."/>
            <person name="Pasculle A.W."/>
            <person name="Nierman W.C."/>
            <person name="Driscoll E."/>
            <person name="Cumbie R."/>
            <person name="Clancy C.J."/>
            <person name="Dupont C.L."/>
        </authorList>
    </citation>
    <scope>NUCLEOTIDE SEQUENCE</scope>
    <source>
        <strain evidence="7">GL16</strain>
    </source>
</reference>
<name>A0A9P6YNB5_RHIOR</name>
<sequence length="304" mass="35765">MSTKTTLKINQLIQERQFYWWLGHVCVVLNGLIYFSSVLSFYLNPIYYKRAYIGVLLSYAIVIYNSIEAQKSIGINLLCDENVHYFVVAFYWFSIPPITATDIIPLFIPKIEKGSLIEKLNNQIKYVTENFHTTAMQFVAYIEVTIIPCRLIIGIILFHTSVLSIVVFVHFLRLRYYLCRYSKDAVQNVTHYLDQWLLSSSSNHNTTWAIISNLYINLKRIMARYGRARRGVIQRCYSTSSSKDTFYYRYGTPLVKCVVLASTTNIAWQLLWQHYEFQEYRLESSKTIQTLENRIKELEQHRSS</sequence>
<dbReference type="PANTHER" id="PTHR12703:SF4">
    <property type="entry name" value="TRANSMEMBRANE PROTEIN 33"/>
    <property type="match status" value="1"/>
</dbReference>
<evidence type="ECO:0000256" key="2">
    <source>
        <dbReference type="ARBA" id="ARBA00007322"/>
    </source>
</evidence>
<dbReference type="EMBL" id="JAANIT010000097">
    <property type="protein sequence ID" value="KAG1552272.1"/>
    <property type="molecule type" value="Genomic_DNA"/>
</dbReference>
<organism evidence="7 8">
    <name type="scientific">Rhizopus oryzae</name>
    <name type="common">Mucormycosis agent</name>
    <name type="synonym">Rhizopus arrhizus var. delemar</name>
    <dbReference type="NCBI Taxonomy" id="64495"/>
    <lineage>
        <taxon>Eukaryota</taxon>
        <taxon>Fungi</taxon>
        <taxon>Fungi incertae sedis</taxon>
        <taxon>Mucoromycota</taxon>
        <taxon>Mucoromycotina</taxon>
        <taxon>Mucoromycetes</taxon>
        <taxon>Mucorales</taxon>
        <taxon>Mucorineae</taxon>
        <taxon>Rhizopodaceae</taxon>
        <taxon>Rhizopus</taxon>
    </lineage>
</organism>
<evidence type="ECO:0000256" key="6">
    <source>
        <dbReference type="SAM" id="Phobius"/>
    </source>
</evidence>
<comment type="caution">
    <text evidence="7">The sequence shown here is derived from an EMBL/GenBank/DDBJ whole genome shotgun (WGS) entry which is preliminary data.</text>
</comment>
<dbReference type="Pfam" id="PF03661">
    <property type="entry name" value="TMEM33_Pom33"/>
    <property type="match status" value="1"/>
</dbReference>
<dbReference type="InterPro" id="IPR051645">
    <property type="entry name" value="PER33/POM33_regulator"/>
</dbReference>
<protein>
    <submittedName>
        <fullName evidence="7">Uncharacterized protein</fullName>
    </submittedName>
</protein>
<feature type="transmembrane region" description="Helical" evidence="6">
    <location>
        <begin position="88"/>
        <end position="108"/>
    </location>
</feature>
<dbReference type="GO" id="GO:0071786">
    <property type="term" value="P:endoplasmic reticulum tubular network organization"/>
    <property type="evidence" value="ECO:0007669"/>
    <property type="project" value="TreeGrafter"/>
</dbReference>
<keyword evidence="3 6" id="KW-0812">Transmembrane</keyword>